<dbReference type="InterPro" id="IPR051052">
    <property type="entry name" value="Diverse_substrate_MTase"/>
</dbReference>
<keyword evidence="3" id="KW-1185">Reference proteome</keyword>
<organism evidence="2 3">
    <name type="scientific">Fusarium flagelliforme</name>
    <dbReference type="NCBI Taxonomy" id="2675880"/>
    <lineage>
        <taxon>Eukaryota</taxon>
        <taxon>Fungi</taxon>
        <taxon>Dikarya</taxon>
        <taxon>Ascomycota</taxon>
        <taxon>Pezizomycotina</taxon>
        <taxon>Sordariomycetes</taxon>
        <taxon>Hypocreomycetidae</taxon>
        <taxon>Hypocreales</taxon>
        <taxon>Nectriaceae</taxon>
        <taxon>Fusarium</taxon>
        <taxon>Fusarium incarnatum-equiseti species complex</taxon>
    </lineage>
</organism>
<comment type="caution">
    <text evidence="2">The sequence shown here is derived from an EMBL/GenBank/DDBJ whole genome shotgun (WGS) entry which is preliminary data.</text>
</comment>
<dbReference type="OrthoDB" id="10027013at2759"/>
<protein>
    <submittedName>
        <fullName evidence="2">Trans-aconitate 3-methyltransferase</fullName>
    </submittedName>
</protein>
<evidence type="ECO:0000313" key="3">
    <source>
        <dbReference type="Proteomes" id="UP000265631"/>
    </source>
</evidence>
<reference evidence="2 3" key="1">
    <citation type="journal article" date="2018" name="PLoS Pathog.">
        <title>Evolution of structural diversity of trichothecenes, a family of toxins produced by plant pathogenic and entomopathogenic fungi.</title>
        <authorList>
            <person name="Proctor R.H."/>
            <person name="McCormick S.P."/>
            <person name="Kim H.S."/>
            <person name="Cardoza R.E."/>
            <person name="Stanley A.M."/>
            <person name="Lindo L."/>
            <person name="Kelly A."/>
            <person name="Brown D.W."/>
            <person name="Lee T."/>
            <person name="Vaughan M.M."/>
            <person name="Alexander N.J."/>
            <person name="Busman M."/>
            <person name="Gutierrez S."/>
        </authorList>
    </citation>
    <scope>NUCLEOTIDE SEQUENCE [LARGE SCALE GENOMIC DNA]</scope>
    <source>
        <strain evidence="2 3">NRRL 13405</strain>
    </source>
</reference>
<dbReference type="CDD" id="cd02440">
    <property type="entry name" value="AdoMet_MTases"/>
    <property type="match status" value="1"/>
</dbReference>
<keyword evidence="2" id="KW-0808">Transferase</keyword>
<proteinExistence type="predicted"/>
<evidence type="ECO:0000313" key="2">
    <source>
        <dbReference type="EMBL" id="RFN55233.1"/>
    </source>
</evidence>
<accession>A0A395N625</accession>
<dbReference type="EMBL" id="PXXK01000009">
    <property type="protein sequence ID" value="RFN55233.1"/>
    <property type="molecule type" value="Genomic_DNA"/>
</dbReference>
<dbReference type="Gene3D" id="3.40.50.150">
    <property type="entry name" value="Vaccinia Virus protein VP39"/>
    <property type="match status" value="1"/>
</dbReference>
<dbReference type="SUPFAM" id="SSF53335">
    <property type="entry name" value="S-adenosyl-L-methionine-dependent methyltransferases"/>
    <property type="match status" value="1"/>
</dbReference>
<dbReference type="GO" id="GO:0032259">
    <property type="term" value="P:methylation"/>
    <property type="evidence" value="ECO:0007669"/>
    <property type="project" value="UniProtKB-KW"/>
</dbReference>
<keyword evidence="2" id="KW-0489">Methyltransferase</keyword>
<evidence type="ECO:0000259" key="1">
    <source>
        <dbReference type="Pfam" id="PF08241"/>
    </source>
</evidence>
<dbReference type="PANTHER" id="PTHR44942:SF10">
    <property type="entry name" value="METHYLTRANSFERASE TYPE 11 DOMAIN-CONTAINING PROTEIN"/>
    <property type="match status" value="1"/>
</dbReference>
<dbReference type="Proteomes" id="UP000265631">
    <property type="component" value="Unassembled WGS sequence"/>
</dbReference>
<name>A0A395N625_9HYPO</name>
<dbReference type="GO" id="GO:0008757">
    <property type="term" value="F:S-adenosylmethionine-dependent methyltransferase activity"/>
    <property type="evidence" value="ECO:0007669"/>
    <property type="project" value="InterPro"/>
</dbReference>
<dbReference type="Pfam" id="PF08241">
    <property type="entry name" value="Methyltransf_11"/>
    <property type="match status" value="1"/>
</dbReference>
<dbReference type="InterPro" id="IPR029063">
    <property type="entry name" value="SAM-dependent_MTases_sf"/>
</dbReference>
<sequence>MTQPSQPGNQPKDAIFRNFTAQQASNYAEGRIGYSEKLIDFVLKEHNSSGGSNRTVLDVGCGPGPATRLLAPHFDVVYGADPGESMIQTAKELSGTSKSGSPIQYEVIGAESIDTIDGLEHSSVDLITAATAAHWFDMPQFWKAAAKLLKPGGTVAIWTVFRNFNQSGDKLSAIFDDFSESVLAPYTSAGTKLTHDGYINLPMPWDDPDTAALYDKQSSARHELKAKDGYLPKTYTRFTETGGIPLDKQLMMFEKLVHSFGTVNRWQEANPELVGTESDIVKILLQKIRDAAEENGGSLDWSALADRLAVAVILVKRA</sequence>
<gene>
    <name evidence="2" type="ORF">FIE12Z_486</name>
</gene>
<feature type="domain" description="Methyltransferase type 11" evidence="1">
    <location>
        <begin position="57"/>
        <end position="157"/>
    </location>
</feature>
<dbReference type="InterPro" id="IPR013216">
    <property type="entry name" value="Methyltransf_11"/>
</dbReference>
<dbReference type="STRING" id="2594813.A0A395N625"/>
<dbReference type="PANTHER" id="PTHR44942">
    <property type="entry name" value="METHYLTRANSF_11 DOMAIN-CONTAINING PROTEIN"/>
    <property type="match status" value="1"/>
</dbReference>
<dbReference type="AlphaFoldDB" id="A0A395N625"/>